<dbReference type="AlphaFoldDB" id="A0A444X497"/>
<evidence type="ECO:0000259" key="1">
    <source>
        <dbReference type="Pfam" id="PF26138"/>
    </source>
</evidence>
<sequence length="166" mass="19752">MSPNVFLQLCEKLRATCHVRDTIHVIVEEQVARFLCIIAHNVKIRKVFFSTIGLKKLLATIFMLFILLEEFLQQPSRTVIFSEILCNHRLYPYFKGCIRTIDGTHFCVKVSIADQPKFWRRKDWPTQNVLDTCDFDMRFTYVVFIYRDGTLRQRHKDIKLCFPDET</sequence>
<dbReference type="PANTHER" id="PTHR22930">
    <property type="match status" value="1"/>
</dbReference>
<dbReference type="Pfam" id="PF26138">
    <property type="entry name" value="DUF8040"/>
    <property type="match status" value="1"/>
</dbReference>
<evidence type="ECO:0000313" key="2">
    <source>
        <dbReference type="EMBL" id="RYQ84495.1"/>
    </source>
</evidence>
<dbReference type="PANTHER" id="PTHR22930:SF268">
    <property type="entry name" value="NUCLEASE HARBI1"/>
    <property type="match status" value="1"/>
</dbReference>
<proteinExistence type="predicted"/>
<dbReference type="STRING" id="3818.A0A444X497"/>
<gene>
    <name evidence="2" type="ORF">Ahy_B10g103862</name>
</gene>
<comment type="caution">
    <text evidence="2">The sequence shown here is derived from an EMBL/GenBank/DDBJ whole genome shotgun (WGS) entry which is preliminary data.</text>
</comment>
<dbReference type="InterPro" id="IPR058353">
    <property type="entry name" value="DUF8040"/>
</dbReference>
<protein>
    <recommendedName>
        <fullName evidence="1">DUF8040 domain-containing protein</fullName>
    </recommendedName>
</protein>
<keyword evidence="3" id="KW-1185">Reference proteome</keyword>
<dbReference type="Proteomes" id="UP000289738">
    <property type="component" value="Chromosome B10"/>
</dbReference>
<name>A0A444X497_ARAHY</name>
<dbReference type="EMBL" id="SDMP01000020">
    <property type="protein sequence ID" value="RYQ84495.1"/>
    <property type="molecule type" value="Genomic_DNA"/>
</dbReference>
<reference evidence="2 3" key="1">
    <citation type="submission" date="2019-01" db="EMBL/GenBank/DDBJ databases">
        <title>Sequencing of cultivated peanut Arachis hypogaea provides insights into genome evolution and oil improvement.</title>
        <authorList>
            <person name="Chen X."/>
        </authorList>
    </citation>
    <scope>NUCLEOTIDE SEQUENCE [LARGE SCALE GENOMIC DNA]</scope>
    <source>
        <strain evidence="3">cv. Fuhuasheng</strain>
        <tissue evidence="2">Leaves</tissue>
    </source>
</reference>
<dbReference type="InterPro" id="IPR045249">
    <property type="entry name" value="HARBI1-like"/>
</dbReference>
<organism evidence="2 3">
    <name type="scientific">Arachis hypogaea</name>
    <name type="common">Peanut</name>
    <dbReference type="NCBI Taxonomy" id="3818"/>
    <lineage>
        <taxon>Eukaryota</taxon>
        <taxon>Viridiplantae</taxon>
        <taxon>Streptophyta</taxon>
        <taxon>Embryophyta</taxon>
        <taxon>Tracheophyta</taxon>
        <taxon>Spermatophyta</taxon>
        <taxon>Magnoliopsida</taxon>
        <taxon>eudicotyledons</taxon>
        <taxon>Gunneridae</taxon>
        <taxon>Pentapetalae</taxon>
        <taxon>rosids</taxon>
        <taxon>fabids</taxon>
        <taxon>Fabales</taxon>
        <taxon>Fabaceae</taxon>
        <taxon>Papilionoideae</taxon>
        <taxon>50 kb inversion clade</taxon>
        <taxon>dalbergioids sensu lato</taxon>
        <taxon>Dalbergieae</taxon>
        <taxon>Pterocarpus clade</taxon>
        <taxon>Arachis</taxon>
    </lineage>
</organism>
<accession>A0A444X497</accession>
<evidence type="ECO:0000313" key="3">
    <source>
        <dbReference type="Proteomes" id="UP000289738"/>
    </source>
</evidence>
<feature type="domain" description="DUF8040" evidence="1">
    <location>
        <begin position="1"/>
        <end position="47"/>
    </location>
</feature>